<dbReference type="Proteomes" id="UP001378592">
    <property type="component" value="Unassembled WGS sequence"/>
</dbReference>
<feature type="transmembrane region" description="Helical" evidence="2">
    <location>
        <begin position="207"/>
        <end position="225"/>
    </location>
</feature>
<feature type="region of interest" description="Disordered" evidence="1">
    <location>
        <begin position="1"/>
        <end position="23"/>
    </location>
</feature>
<proteinExistence type="predicted"/>
<feature type="transmembrane region" description="Helical" evidence="2">
    <location>
        <begin position="180"/>
        <end position="201"/>
    </location>
</feature>
<evidence type="ECO:0000256" key="2">
    <source>
        <dbReference type="SAM" id="Phobius"/>
    </source>
</evidence>
<protein>
    <submittedName>
        <fullName evidence="3">Uncharacterized protein</fullName>
    </submittedName>
</protein>
<reference evidence="3 4" key="1">
    <citation type="submission" date="2024-03" db="EMBL/GenBank/DDBJ databases">
        <title>The genome assembly and annotation of the cricket Gryllus longicercus Weissman &amp; Gray.</title>
        <authorList>
            <person name="Szrajer S."/>
            <person name="Gray D."/>
            <person name="Ylla G."/>
        </authorList>
    </citation>
    <scope>NUCLEOTIDE SEQUENCE [LARGE SCALE GENOMIC DNA]</scope>
    <source>
        <strain evidence="3">DAG 2021-001</strain>
        <tissue evidence="3">Whole body minus gut</tissue>
    </source>
</reference>
<evidence type="ECO:0000256" key="1">
    <source>
        <dbReference type="SAM" id="MobiDB-lite"/>
    </source>
</evidence>
<evidence type="ECO:0000313" key="4">
    <source>
        <dbReference type="Proteomes" id="UP001378592"/>
    </source>
</evidence>
<dbReference type="EMBL" id="JAZDUA010000072">
    <property type="protein sequence ID" value="KAK7869567.1"/>
    <property type="molecule type" value="Genomic_DNA"/>
</dbReference>
<name>A0AAN9VZZ9_9ORTH</name>
<gene>
    <name evidence="3" type="ORF">R5R35_003360</name>
</gene>
<accession>A0AAN9VZZ9</accession>
<keyword evidence="4" id="KW-1185">Reference proteome</keyword>
<keyword evidence="2" id="KW-0472">Membrane</keyword>
<comment type="caution">
    <text evidence="3">The sequence shown here is derived from an EMBL/GenBank/DDBJ whole genome shotgun (WGS) entry which is preliminary data.</text>
</comment>
<keyword evidence="2" id="KW-0812">Transmembrane</keyword>
<organism evidence="3 4">
    <name type="scientific">Gryllus longicercus</name>
    <dbReference type="NCBI Taxonomy" id="2509291"/>
    <lineage>
        <taxon>Eukaryota</taxon>
        <taxon>Metazoa</taxon>
        <taxon>Ecdysozoa</taxon>
        <taxon>Arthropoda</taxon>
        <taxon>Hexapoda</taxon>
        <taxon>Insecta</taxon>
        <taxon>Pterygota</taxon>
        <taxon>Neoptera</taxon>
        <taxon>Polyneoptera</taxon>
        <taxon>Orthoptera</taxon>
        <taxon>Ensifera</taxon>
        <taxon>Gryllidea</taxon>
        <taxon>Grylloidea</taxon>
        <taxon>Gryllidae</taxon>
        <taxon>Gryllinae</taxon>
        <taxon>Gryllus</taxon>
    </lineage>
</organism>
<feature type="transmembrane region" description="Helical" evidence="2">
    <location>
        <begin position="140"/>
        <end position="159"/>
    </location>
</feature>
<sequence>MDYSETKHFRSRKSSKPPSTERSIRESALQRVFVTATNILIGAGTACYVENILWNIETLPGFPYNYEYLYCGYYSLNVLSCLATSKYLQYRSNNQQSTNSGDSDSDDEYVHFSFEWIKRNKEIIYVEEQKSNIITVSGTFLISMTLLIVPFLSSAWMLLPLAFLKGATDAFLEIVVPQGCWFTLVFGYGIGCFLGSTIASIFGMTGLFYSASCVMFVCSLSWLCYR</sequence>
<evidence type="ECO:0000313" key="3">
    <source>
        <dbReference type="EMBL" id="KAK7869567.1"/>
    </source>
</evidence>
<dbReference type="AlphaFoldDB" id="A0AAN9VZZ9"/>
<keyword evidence="2" id="KW-1133">Transmembrane helix</keyword>